<evidence type="ECO:0000313" key="10">
    <source>
        <dbReference type="Proteomes" id="UP001596116"/>
    </source>
</evidence>
<keyword evidence="6 7" id="KW-0378">Hydrolase</keyword>
<proteinExistence type="inferred from homology"/>
<dbReference type="PANTHER" id="PTHR30457">
    <property type="entry name" value="5'-NUCLEOTIDASE SURE"/>
    <property type="match status" value="1"/>
</dbReference>
<dbReference type="InterPro" id="IPR036523">
    <property type="entry name" value="SurE-like_sf"/>
</dbReference>
<evidence type="ECO:0000256" key="2">
    <source>
        <dbReference type="ARBA" id="ARBA00011062"/>
    </source>
</evidence>
<evidence type="ECO:0000256" key="5">
    <source>
        <dbReference type="ARBA" id="ARBA00022741"/>
    </source>
</evidence>
<dbReference type="PANTHER" id="PTHR30457:SF12">
    <property type="entry name" value="5'_3'-NUCLEOTIDASE SURE"/>
    <property type="match status" value="1"/>
</dbReference>
<accession>A0ABW1L047</accession>
<keyword evidence="4 7" id="KW-0479">Metal-binding</keyword>
<feature type="binding site" evidence="7">
    <location>
        <position position="40"/>
    </location>
    <ligand>
        <name>a divalent metal cation</name>
        <dbReference type="ChEBI" id="CHEBI:60240"/>
    </ligand>
</feature>
<feature type="binding site" evidence="7">
    <location>
        <position position="93"/>
    </location>
    <ligand>
        <name>a divalent metal cation</name>
        <dbReference type="ChEBI" id="CHEBI:60240"/>
    </ligand>
</feature>
<keyword evidence="3 7" id="KW-0963">Cytoplasm</keyword>
<dbReference type="Proteomes" id="UP001596116">
    <property type="component" value="Unassembled WGS sequence"/>
</dbReference>
<comment type="similarity">
    <text evidence="2 7">Belongs to the SurE nucleotidase family.</text>
</comment>
<dbReference type="GO" id="GO:0008254">
    <property type="term" value="F:3'-nucleotidase activity"/>
    <property type="evidence" value="ECO:0007669"/>
    <property type="project" value="UniProtKB-EC"/>
</dbReference>
<feature type="binding site" evidence="7">
    <location>
        <position position="8"/>
    </location>
    <ligand>
        <name>a divalent metal cation</name>
        <dbReference type="ChEBI" id="CHEBI:60240"/>
    </ligand>
</feature>
<evidence type="ECO:0000313" key="9">
    <source>
        <dbReference type="EMBL" id="MFC6037696.1"/>
    </source>
</evidence>
<gene>
    <name evidence="7 9" type="primary">surE</name>
    <name evidence="9" type="ORF">ACFMB1_19240</name>
</gene>
<dbReference type="EMBL" id="JBHPON010000003">
    <property type="protein sequence ID" value="MFC6037696.1"/>
    <property type="molecule type" value="Genomic_DNA"/>
</dbReference>
<comment type="catalytic activity">
    <reaction evidence="1 7">
        <text>a ribonucleoside 5'-phosphate + H2O = a ribonucleoside + phosphate</text>
        <dbReference type="Rhea" id="RHEA:12484"/>
        <dbReference type="ChEBI" id="CHEBI:15377"/>
        <dbReference type="ChEBI" id="CHEBI:18254"/>
        <dbReference type="ChEBI" id="CHEBI:43474"/>
        <dbReference type="ChEBI" id="CHEBI:58043"/>
        <dbReference type="EC" id="3.1.3.5"/>
    </reaction>
</comment>
<comment type="subcellular location">
    <subcellularLocation>
        <location evidence="7">Cytoplasm</location>
    </subcellularLocation>
</comment>
<dbReference type="Gene3D" id="3.40.1210.10">
    <property type="entry name" value="Survival protein SurE-like phosphatase/nucleotidase"/>
    <property type="match status" value="1"/>
</dbReference>
<comment type="caution">
    <text evidence="9">The sequence shown here is derived from an EMBL/GenBank/DDBJ whole genome shotgun (WGS) entry which is preliminary data.</text>
</comment>
<comment type="cofactor">
    <cofactor evidence="7">
        <name>a divalent metal cation</name>
        <dbReference type="ChEBI" id="CHEBI:60240"/>
    </cofactor>
    <text evidence="7">Binds 1 divalent metal cation per subunit.</text>
</comment>
<feature type="binding site" evidence="7">
    <location>
        <position position="9"/>
    </location>
    <ligand>
        <name>a divalent metal cation</name>
        <dbReference type="ChEBI" id="CHEBI:60240"/>
    </ligand>
</feature>
<dbReference type="NCBIfam" id="TIGR00087">
    <property type="entry name" value="surE"/>
    <property type="match status" value="1"/>
</dbReference>
<protein>
    <recommendedName>
        <fullName evidence="7">5'-nucleotidase SurE</fullName>
        <ecNumber evidence="7">3.1.3.5</ecNumber>
    </recommendedName>
    <alternativeName>
        <fullName evidence="7">Nucleoside 5'-monophosphate phosphohydrolase</fullName>
    </alternativeName>
</protein>
<evidence type="ECO:0000256" key="4">
    <source>
        <dbReference type="ARBA" id="ARBA00022723"/>
    </source>
</evidence>
<dbReference type="InterPro" id="IPR002828">
    <property type="entry name" value="SurE-like_Pase/nucleotidase"/>
</dbReference>
<dbReference type="RefSeq" id="WP_379880912.1">
    <property type="nucleotide sequence ID" value="NZ_JBHPON010000003.1"/>
</dbReference>
<keyword evidence="5 7" id="KW-0547">Nucleotide-binding</keyword>
<evidence type="ECO:0000256" key="3">
    <source>
        <dbReference type="ARBA" id="ARBA00022490"/>
    </source>
</evidence>
<feature type="domain" description="Survival protein SurE-like phosphatase/nucleotidase" evidence="8">
    <location>
        <begin position="3"/>
        <end position="185"/>
    </location>
</feature>
<dbReference type="Pfam" id="PF01975">
    <property type="entry name" value="SurE"/>
    <property type="match status" value="1"/>
</dbReference>
<dbReference type="NCBIfam" id="NF001490">
    <property type="entry name" value="PRK00346.1-4"/>
    <property type="match status" value="1"/>
</dbReference>
<evidence type="ECO:0000259" key="8">
    <source>
        <dbReference type="Pfam" id="PF01975"/>
    </source>
</evidence>
<evidence type="ECO:0000256" key="1">
    <source>
        <dbReference type="ARBA" id="ARBA00000815"/>
    </source>
</evidence>
<keyword evidence="10" id="KW-1185">Reference proteome</keyword>
<reference evidence="9 10" key="1">
    <citation type="submission" date="2024-09" db="EMBL/GenBank/DDBJ databases">
        <authorList>
            <person name="Zhang Z.-H."/>
        </authorList>
    </citation>
    <scope>NUCLEOTIDE SEQUENCE [LARGE SCALE GENOMIC DNA]</scope>
    <source>
        <strain evidence="9 10">HHTR114</strain>
    </source>
</reference>
<dbReference type="InterPro" id="IPR030048">
    <property type="entry name" value="SurE"/>
</dbReference>
<dbReference type="EC" id="3.1.3.5" evidence="7"/>
<organism evidence="9 10">
    <name type="scientific">Hyphococcus aureus</name>
    <dbReference type="NCBI Taxonomy" id="2666033"/>
    <lineage>
        <taxon>Bacteria</taxon>
        <taxon>Pseudomonadati</taxon>
        <taxon>Pseudomonadota</taxon>
        <taxon>Alphaproteobacteria</taxon>
        <taxon>Parvularculales</taxon>
        <taxon>Parvularculaceae</taxon>
        <taxon>Hyphococcus</taxon>
    </lineage>
</organism>
<name>A0ABW1L047_9PROT</name>
<comment type="function">
    <text evidence="7">Nucleotidase that shows phosphatase activity on nucleoside 5'-monophosphates.</text>
</comment>
<sequence>MRILCTNDDGVYARGLESLVHIARELSDDVWVCAPQEEQSGAARALTLAHPIRLRQYDERRYAVTGTPSDAVLMGINKVLGGEKPDLILSGVNNGQNLAEDVTVSGTIAGAFQGMSMGVPSIALSLSRLARDKARWETAEVHGAKIVRMLLDAGWPEHVVMNVNFPDRAPEDVAGIEATAQGHRDAVQLFAEERQDLRGGSYYWYGFTGELSNPPEGTDLRAIYDGRISITPLHLSLTDIEARTALAKTIAARGEKA</sequence>
<dbReference type="SUPFAM" id="SSF64167">
    <property type="entry name" value="SurE-like"/>
    <property type="match status" value="1"/>
</dbReference>
<evidence type="ECO:0000256" key="6">
    <source>
        <dbReference type="ARBA" id="ARBA00022801"/>
    </source>
</evidence>
<dbReference type="HAMAP" id="MF_00060">
    <property type="entry name" value="SurE"/>
    <property type="match status" value="1"/>
</dbReference>
<evidence type="ECO:0000256" key="7">
    <source>
        <dbReference type="HAMAP-Rule" id="MF_00060"/>
    </source>
</evidence>